<evidence type="ECO:0000313" key="4">
    <source>
        <dbReference type="EMBL" id="CAB4655078.1"/>
    </source>
</evidence>
<evidence type="ECO:0000256" key="1">
    <source>
        <dbReference type="SAM" id="MobiDB-lite"/>
    </source>
</evidence>
<proteinExistence type="predicted"/>
<dbReference type="Pfam" id="PF00768">
    <property type="entry name" value="Peptidase_S11"/>
    <property type="match status" value="1"/>
</dbReference>
<keyword evidence="2" id="KW-0472">Membrane</keyword>
<evidence type="ECO:0000256" key="2">
    <source>
        <dbReference type="SAM" id="Phobius"/>
    </source>
</evidence>
<dbReference type="AlphaFoldDB" id="A0A6J6L1K7"/>
<name>A0A6J6L1K7_9ZZZZ</name>
<dbReference type="Gene3D" id="3.40.710.10">
    <property type="entry name" value="DD-peptidase/beta-lactamase superfamily"/>
    <property type="match status" value="1"/>
</dbReference>
<keyword evidence="2" id="KW-0812">Transmembrane</keyword>
<dbReference type="EMBL" id="CAEZWM010000060">
    <property type="protein sequence ID" value="CAB4655078.1"/>
    <property type="molecule type" value="Genomic_DNA"/>
</dbReference>
<sequence length="460" mass="47876">MRLKNRLDRQSTGSFGRPRFHPLNHPPTSKAAAAILGIVICAASFVATGVTTPVSAYGLAAPVSPSPEAYAIIDADRGVILESRDLHTPRNAASMVKLATVLTAVTHLDPKVGVPISARAAAEPTMRIGMPAGEVWPLDQMINSALMVSANDASWAIAECSGGSVEGFATQGQKLLARLGARDGKFSDPAGLDDQNSLGGGSFLSPWDLAVIGRNALAVPRIAAATNSREISFTDVSGRPHRYINHNKTLLNGYAGANGLKTGFTDNAGRTLIASATRDGRTMIAVVFGTYDTAGWAGALLDQGFTSNPSLEVAGEKLPPVRIKEAKSKRGVKPVCAKGVSNPGVIAGASAGVAAGVGTATGATGSTSTSAPTETSTPKKGSLNDSASGGSIWSTIGAWFAALLGVLAVLVILRRRAVLRRRRMRAERRKAIARAQRAGSIHVIDAKTPTGRVDPRRRRR</sequence>
<feature type="region of interest" description="Disordered" evidence="1">
    <location>
        <begin position="1"/>
        <end position="24"/>
    </location>
</feature>
<dbReference type="SUPFAM" id="SSF56601">
    <property type="entry name" value="beta-lactamase/transpeptidase-like"/>
    <property type="match status" value="1"/>
</dbReference>
<dbReference type="InterPro" id="IPR012338">
    <property type="entry name" value="Beta-lactam/transpept-like"/>
</dbReference>
<dbReference type="InterPro" id="IPR001967">
    <property type="entry name" value="Peptidase_S11_N"/>
</dbReference>
<keyword evidence="2" id="KW-1133">Transmembrane helix</keyword>
<protein>
    <submittedName>
        <fullName evidence="4">Unannotated protein</fullName>
    </submittedName>
</protein>
<organism evidence="4">
    <name type="scientific">freshwater metagenome</name>
    <dbReference type="NCBI Taxonomy" id="449393"/>
    <lineage>
        <taxon>unclassified sequences</taxon>
        <taxon>metagenomes</taxon>
        <taxon>ecological metagenomes</taxon>
    </lineage>
</organism>
<reference evidence="4" key="1">
    <citation type="submission" date="2020-05" db="EMBL/GenBank/DDBJ databases">
        <authorList>
            <person name="Chiriac C."/>
            <person name="Salcher M."/>
            <person name="Ghai R."/>
            <person name="Kavagutti S V."/>
        </authorList>
    </citation>
    <scope>NUCLEOTIDE SEQUENCE</scope>
</reference>
<dbReference type="GO" id="GO:0006508">
    <property type="term" value="P:proteolysis"/>
    <property type="evidence" value="ECO:0007669"/>
    <property type="project" value="InterPro"/>
</dbReference>
<feature type="transmembrane region" description="Helical" evidence="2">
    <location>
        <begin position="392"/>
        <end position="413"/>
    </location>
</feature>
<feature type="domain" description="Peptidase S11 D-alanyl-D-alanine carboxypeptidase A N-terminal" evidence="3">
    <location>
        <begin position="68"/>
        <end position="290"/>
    </location>
</feature>
<feature type="region of interest" description="Disordered" evidence="1">
    <location>
        <begin position="361"/>
        <end position="386"/>
    </location>
</feature>
<gene>
    <name evidence="4" type="ORF">UFOPK2242_00627</name>
</gene>
<dbReference type="GO" id="GO:0009002">
    <property type="term" value="F:serine-type D-Ala-D-Ala carboxypeptidase activity"/>
    <property type="evidence" value="ECO:0007669"/>
    <property type="project" value="InterPro"/>
</dbReference>
<evidence type="ECO:0000259" key="3">
    <source>
        <dbReference type="Pfam" id="PF00768"/>
    </source>
</evidence>
<feature type="compositionally biased region" description="Low complexity" evidence="1">
    <location>
        <begin position="361"/>
        <end position="378"/>
    </location>
</feature>
<accession>A0A6J6L1K7</accession>